<organism evidence="14 15">
    <name type="scientific">Streptomyces niphimycinicus</name>
    <dbReference type="NCBI Taxonomy" id="2842201"/>
    <lineage>
        <taxon>Bacteria</taxon>
        <taxon>Bacillati</taxon>
        <taxon>Actinomycetota</taxon>
        <taxon>Actinomycetes</taxon>
        <taxon>Kitasatosporales</taxon>
        <taxon>Streptomycetaceae</taxon>
        <taxon>Streptomyces</taxon>
    </lineage>
</organism>
<comment type="subcellular location">
    <subcellularLocation>
        <location evidence="9 10">Cytoplasm</location>
    </subcellularLocation>
</comment>
<feature type="binding site" evidence="9">
    <location>
        <begin position="116"/>
        <end position="122"/>
    </location>
    <ligand>
        <name>ATP</name>
        <dbReference type="ChEBI" id="CHEBI:30616"/>
    </ligand>
</feature>
<keyword evidence="6 9" id="KW-0573">Peptidoglycan synthesis</keyword>
<evidence type="ECO:0000256" key="9">
    <source>
        <dbReference type="HAMAP-Rule" id="MF_02019"/>
    </source>
</evidence>
<keyword evidence="15" id="KW-1185">Reference proteome</keyword>
<comment type="function">
    <text evidence="9 10">Involved in cell wall formation. Catalyzes the final step in the synthesis of UDP-N-acetylmuramoyl-pentapeptide, the precursor of murein.</text>
</comment>
<dbReference type="InterPro" id="IPR000713">
    <property type="entry name" value="Mur_ligase_N"/>
</dbReference>
<evidence type="ECO:0000256" key="8">
    <source>
        <dbReference type="ARBA" id="ARBA00023316"/>
    </source>
</evidence>
<evidence type="ECO:0000256" key="7">
    <source>
        <dbReference type="ARBA" id="ARBA00023306"/>
    </source>
</evidence>
<name>A0ABS6CHQ1_9ACTN</name>
<evidence type="ECO:0000256" key="2">
    <source>
        <dbReference type="ARBA" id="ARBA00022618"/>
    </source>
</evidence>
<evidence type="ECO:0000313" key="14">
    <source>
        <dbReference type="EMBL" id="MBU3866341.1"/>
    </source>
</evidence>
<dbReference type="Pfam" id="PF02875">
    <property type="entry name" value="Mur_ligase_C"/>
    <property type="match status" value="1"/>
</dbReference>
<dbReference type="PANTHER" id="PTHR43024">
    <property type="entry name" value="UDP-N-ACETYLMURAMOYL-TRIPEPTIDE--D-ALANYL-D-ALANINE LIGASE"/>
    <property type="match status" value="1"/>
</dbReference>
<evidence type="ECO:0000256" key="5">
    <source>
        <dbReference type="ARBA" id="ARBA00022960"/>
    </source>
</evidence>
<keyword evidence="4 9" id="KW-0067">ATP-binding</keyword>
<sequence length="468" mass="47505">MIPMSLAEIASAVSGRVLHPAHSTMTVTGPVVVDSRRAEAGALFAALPGTRSDGHDHVADALARGALAALVERPVLPARTPPVPAVLVSDVHAALGQLAHANRRRLTDCAVVGITGSTGKTTSKDLLAQILAPHAPTLANRLSFNNEIGLPLTVLAADVGTRTLVVEMGARAPGEIAHLTEIARPHVGVVTNTGTAHLGPFGGRDAIRRAKAELPTGLPAGGVAVLNADDPATPDMLRATSATVLTFGTGHADLRATGIELDALARPSFSLTWNGRTEPVQLPLTGAHQVLNAAAAGAAALALGLSLPRIARGLSAARRLTPSRMQVERLPDGALVLNDAFNANPDAMLAAIGTLIDVTPDGGRPIAVLGEMRELGPEAAELHERTGRAAAEAGARLVITVGGADAARISAGAGRAGADTVHVPDSKTALAHLGNLAAGDVVLVKGSRATGVEEVARRLTAALRGPHG</sequence>
<dbReference type="EMBL" id="JAHLEM010000221">
    <property type="protein sequence ID" value="MBU3866341.1"/>
    <property type="molecule type" value="Genomic_DNA"/>
</dbReference>
<keyword evidence="9" id="KW-0963">Cytoplasm</keyword>
<comment type="catalytic activity">
    <reaction evidence="9 10">
        <text>D-alanyl-D-alanine + UDP-N-acetyl-alpha-D-muramoyl-L-alanyl-gamma-D-glutamyl-meso-2,6-diaminopimelate + ATP = UDP-N-acetyl-alpha-D-muramoyl-L-alanyl-gamma-D-glutamyl-meso-2,6-diaminopimeloyl-D-alanyl-D-alanine + ADP + phosphate + H(+)</text>
        <dbReference type="Rhea" id="RHEA:28374"/>
        <dbReference type="ChEBI" id="CHEBI:15378"/>
        <dbReference type="ChEBI" id="CHEBI:30616"/>
        <dbReference type="ChEBI" id="CHEBI:43474"/>
        <dbReference type="ChEBI" id="CHEBI:57822"/>
        <dbReference type="ChEBI" id="CHEBI:61386"/>
        <dbReference type="ChEBI" id="CHEBI:83905"/>
        <dbReference type="ChEBI" id="CHEBI:456216"/>
        <dbReference type="EC" id="6.3.2.10"/>
    </reaction>
</comment>
<evidence type="ECO:0000256" key="10">
    <source>
        <dbReference type="RuleBase" id="RU004136"/>
    </source>
</evidence>
<evidence type="ECO:0000259" key="12">
    <source>
        <dbReference type="Pfam" id="PF02875"/>
    </source>
</evidence>
<keyword evidence="1 9" id="KW-0436">Ligase</keyword>
<evidence type="ECO:0000256" key="6">
    <source>
        <dbReference type="ARBA" id="ARBA00022984"/>
    </source>
</evidence>
<dbReference type="Proteomes" id="UP000720508">
    <property type="component" value="Unassembled WGS sequence"/>
</dbReference>
<keyword evidence="2 9" id="KW-0132">Cell division</keyword>
<comment type="caution">
    <text evidence="14">The sequence shown here is derived from an EMBL/GenBank/DDBJ whole genome shotgun (WGS) entry which is preliminary data.</text>
</comment>
<gene>
    <name evidence="9" type="primary">murF</name>
    <name evidence="14" type="ORF">KN815_20400</name>
</gene>
<keyword evidence="7 9" id="KW-0131">Cell cycle</keyword>
<protein>
    <recommendedName>
        <fullName evidence="9 10">UDP-N-acetylmuramoyl-tripeptide--D-alanyl-D-alanine ligase</fullName>
        <ecNumber evidence="9 10">6.3.2.10</ecNumber>
    </recommendedName>
    <alternativeName>
        <fullName evidence="9">D-alanyl-D-alanine-adding enzyme</fullName>
    </alternativeName>
</protein>
<dbReference type="HAMAP" id="MF_02019">
    <property type="entry name" value="MurF"/>
    <property type="match status" value="1"/>
</dbReference>
<reference evidence="14 15" key="1">
    <citation type="submission" date="2021-06" db="EMBL/GenBank/DDBJ databases">
        <authorList>
            <person name="Pan X."/>
        </authorList>
    </citation>
    <scope>NUCLEOTIDE SEQUENCE [LARGE SCALE GENOMIC DNA]</scope>
    <source>
        <strain evidence="14 15">4503</strain>
    </source>
</reference>
<evidence type="ECO:0000259" key="11">
    <source>
        <dbReference type="Pfam" id="PF01225"/>
    </source>
</evidence>
<dbReference type="EC" id="6.3.2.10" evidence="9 10"/>
<dbReference type="Pfam" id="PF01225">
    <property type="entry name" value="Mur_ligase"/>
    <property type="match status" value="1"/>
</dbReference>
<evidence type="ECO:0000256" key="1">
    <source>
        <dbReference type="ARBA" id="ARBA00022598"/>
    </source>
</evidence>
<evidence type="ECO:0000313" key="15">
    <source>
        <dbReference type="Proteomes" id="UP000720508"/>
    </source>
</evidence>
<evidence type="ECO:0000259" key="13">
    <source>
        <dbReference type="Pfam" id="PF08245"/>
    </source>
</evidence>
<keyword evidence="5 9" id="KW-0133">Cell shape</keyword>
<dbReference type="PANTHER" id="PTHR43024:SF1">
    <property type="entry name" value="UDP-N-ACETYLMURAMOYL-TRIPEPTIDE--D-ALANYL-D-ALANINE LIGASE"/>
    <property type="match status" value="1"/>
</dbReference>
<comment type="similarity">
    <text evidence="9">Belongs to the MurCDEF family. MurF subfamily.</text>
</comment>
<dbReference type="InterPro" id="IPR005863">
    <property type="entry name" value="UDP-N-AcMur_synth"/>
</dbReference>
<keyword evidence="8 9" id="KW-0961">Cell wall biogenesis/degradation</keyword>
<dbReference type="GO" id="GO:0016874">
    <property type="term" value="F:ligase activity"/>
    <property type="evidence" value="ECO:0007669"/>
    <property type="project" value="UniProtKB-KW"/>
</dbReference>
<proteinExistence type="inferred from homology"/>
<keyword evidence="3 9" id="KW-0547">Nucleotide-binding</keyword>
<comment type="pathway">
    <text evidence="9 10">Cell wall biogenesis; peptidoglycan biosynthesis.</text>
</comment>
<feature type="domain" description="Mur ligase N-terminal catalytic" evidence="11">
    <location>
        <begin position="32"/>
        <end position="102"/>
    </location>
</feature>
<dbReference type="InterPro" id="IPR013221">
    <property type="entry name" value="Mur_ligase_cen"/>
</dbReference>
<evidence type="ECO:0000256" key="3">
    <source>
        <dbReference type="ARBA" id="ARBA00022741"/>
    </source>
</evidence>
<accession>A0ABS6CHQ1</accession>
<evidence type="ECO:0000256" key="4">
    <source>
        <dbReference type="ARBA" id="ARBA00022840"/>
    </source>
</evidence>
<dbReference type="NCBIfam" id="TIGR01143">
    <property type="entry name" value="murF"/>
    <property type="match status" value="1"/>
</dbReference>
<feature type="domain" description="Mur ligase C-terminal" evidence="12">
    <location>
        <begin position="324"/>
        <end position="448"/>
    </location>
</feature>
<dbReference type="InterPro" id="IPR051046">
    <property type="entry name" value="MurCDEF_CellWall_CoF430Synth"/>
</dbReference>
<dbReference type="Pfam" id="PF08245">
    <property type="entry name" value="Mur_ligase_M"/>
    <property type="match status" value="1"/>
</dbReference>
<feature type="domain" description="Mur ligase central" evidence="13">
    <location>
        <begin position="114"/>
        <end position="300"/>
    </location>
</feature>
<dbReference type="InterPro" id="IPR004101">
    <property type="entry name" value="Mur_ligase_C"/>
</dbReference>